<sequence>MKITLFLTIILLTTVTVISQVPVGVRTLIPPSPNVGSLLKFTESPVSKFNGLPEISLPVYTIKGKGVEFPIKLMYHSGGVKVTEAASWVGMSWALVSGGVISQSIRGVSDLSINGRFNTSPSNTNALITPSACELKAVCDGRLDSEPDIFYFNVNGKSGEFFFDDSRSIQQMYDQKLKITTAGVPTLDISSWIITDLDGTQYIFEEQEQMTNWSRRVSGATVLDNGSPGDIPSGTPKSWLLTKIKMTNGDFIYFNYESSYFVDHIYNSDTKTFQDASQSCPGGVTPSVDPVSEMKNYQVQKATQGRRLQSIDFPGGTIRFITGASRCDIYGDKFLDKIIVEDNNGAKIEEVILRYKYFIGNNSYLPEQVDCSSEPEPAMYPGYMSPNTYKDRRLFLVAVDQIGQNNNKLGSYTFEYENSIGLPNRFSSEQDWWGFYNGNGYSSLLQNLYITDERIDNINRRDIYGRSSSFLHAKQGSLKKISYPTGGYTEFEYELNSLPTTYGPSRVFHPEKTYTTSGSNSDQPLDDILINNGTQSVTLSFEVTKCIFGPNSPSVGFYIKDLNSNTIVVSANQVMSETSGEMSFSLSSGSYRLFSYAPAPFPCTYTIKIRPWSDLPTPQVNYDNGGLRVKKITSYDPVADKRTYKLYDYTELINGNKVSTGRSSLPYSKFRNDYVSWHSYCISQVGGAGQYEGSGKYLTVNSTTNYPLSSNQNNTIGYSKVTERTVDDQNNDLGYTLYEYTNLQDYLIGADVAFAGNSYFFLSGSDKYPWEPILSNAAHRGKPLRIEEYKKSTGGYKKIRSQKFTYTYVKKPGVTYGFVASYSFASRHQNYVSCQNSTATVPEFDAFRYSRYHLESEYDLLSSVVTEEIDDMDNTLMTSTVYEYNEQNLKPSKTTVTNSTGTTVMLIKYPNDFNGVTGVDRISSGIKALQDAYALNRPIEHEVRKKVNQTDIGTVSSVFNSYNASNLEPDRIYSAEFVVPVVNFSSASVSSGTVVKDNRYRQRVSFDQYDTRGNILEQQKSNNVREVYLWGYDGLYPVAKIVGSDNAIVGTVITQAQIDAAINNDQTLRTLLNTLRIDARTKNALVTTYTYMPLVGMTSETDPSGRTIYYEYDSFGRLNLVKDDNGRILKKICYNYAGQPVNCN</sequence>
<protein>
    <submittedName>
        <fullName evidence="1">YD repeat-containing protein</fullName>
    </submittedName>
</protein>
<organism evidence="1 2">
    <name type="scientific">Niabella drilacis (strain DSM 25811 / CCM 8410 / CCUG 62505 / LMG 26954 / E90)</name>
    <dbReference type="NCBI Taxonomy" id="1285928"/>
    <lineage>
        <taxon>Bacteria</taxon>
        <taxon>Pseudomonadati</taxon>
        <taxon>Bacteroidota</taxon>
        <taxon>Chitinophagia</taxon>
        <taxon>Chitinophagales</taxon>
        <taxon>Chitinophagaceae</taxon>
        <taxon>Niabella</taxon>
    </lineage>
</organism>
<gene>
    <name evidence="1" type="ORF">SAMN04487894_1189</name>
</gene>
<dbReference type="Gene3D" id="2.180.10.10">
    <property type="entry name" value="RHS repeat-associated core"/>
    <property type="match status" value="1"/>
</dbReference>
<dbReference type="EMBL" id="FMZO01000018">
    <property type="protein sequence ID" value="SDE00764.1"/>
    <property type="molecule type" value="Genomic_DNA"/>
</dbReference>
<reference evidence="2" key="1">
    <citation type="submission" date="2016-10" db="EMBL/GenBank/DDBJ databases">
        <authorList>
            <person name="Varghese N."/>
            <person name="Submissions S."/>
        </authorList>
    </citation>
    <scope>NUCLEOTIDE SEQUENCE [LARGE SCALE GENOMIC DNA]</scope>
    <source>
        <strain evidence="2">DSM 25811 / CCM 8410 / LMG 26954 / E90</strain>
    </source>
</reference>
<name>A0A1G6ZDT6_NIADE</name>
<accession>A0A1G6ZDT6</accession>
<dbReference type="InterPro" id="IPR031325">
    <property type="entry name" value="RHS_repeat"/>
</dbReference>
<evidence type="ECO:0000313" key="2">
    <source>
        <dbReference type="Proteomes" id="UP000198757"/>
    </source>
</evidence>
<dbReference type="Pfam" id="PF05593">
    <property type="entry name" value="RHS_repeat"/>
    <property type="match status" value="1"/>
</dbReference>
<evidence type="ECO:0000313" key="1">
    <source>
        <dbReference type="EMBL" id="SDE00764.1"/>
    </source>
</evidence>
<dbReference type="RefSeq" id="WP_090392513.1">
    <property type="nucleotide sequence ID" value="NZ_FMZO01000018.1"/>
</dbReference>
<dbReference type="AlphaFoldDB" id="A0A1G6ZDT6"/>
<dbReference type="Proteomes" id="UP000198757">
    <property type="component" value="Unassembled WGS sequence"/>
</dbReference>
<proteinExistence type="predicted"/>
<dbReference type="STRING" id="1285928.SAMN04487894_1189"/>
<dbReference type="OrthoDB" id="680656at2"/>
<keyword evidence="2" id="KW-1185">Reference proteome</keyword>